<evidence type="ECO:0000313" key="1">
    <source>
        <dbReference type="EMBL" id="SCM74820.1"/>
    </source>
</evidence>
<accession>A0A212LBE9</accession>
<protein>
    <submittedName>
        <fullName evidence="1">Uncharacterized protein</fullName>
    </submittedName>
</protein>
<name>A0A212LBE9_9BACT</name>
<sequence length="87" mass="10116">MMCRQPIGANKLRVCLHAERLRAHLPGQFQGGLLLVLSQHRGVPRYVEWYWREHIYKIVSTHIIVSNKYICSILLRCNKSALMSSIL</sequence>
<dbReference type="EMBL" id="FMJC01000002">
    <property type="protein sequence ID" value="SCM74820.1"/>
    <property type="molecule type" value="Genomic_DNA"/>
</dbReference>
<organism evidence="1">
    <name type="scientific">uncultured Desulfovibrio sp</name>
    <dbReference type="NCBI Taxonomy" id="167968"/>
    <lineage>
        <taxon>Bacteria</taxon>
        <taxon>Pseudomonadati</taxon>
        <taxon>Thermodesulfobacteriota</taxon>
        <taxon>Desulfovibrionia</taxon>
        <taxon>Desulfovibrionales</taxon>
        <taxon>Desulfovibrionaceae</taxon>
        <taxon>Desulfovibrio</taxon>
        <taxon>environmental samples</taxon>
    </lineage>
</organism>
<gene>
    <name evidence="1" type="ORF">KL86DES1_22173</name>
</gene>
<reference evidence="1" key="1">
    <citation type="submission" date="2016-08" db="EMBL/GenBank/DDBJ databases">
        <authorList>
            <person name="Seilhamer J.J."/>
        </authorList>
    </citation>
    <scope>NUCLEOTIDE SEQUENCE</scope>
    <source>
        <strain evidence="1">86-1</strain>
    </source>
</reference>
<dbReference type="AlphaFoldDB" id="A0A212LBE9"/>
<proteinExistence type="predicted"/>